<proteinExistence type="inferred from homology"/>
<dbReference type="AlphaFoldDB" id="E5BDT3"/>
<protein>
    <submittedName>
        <fullName evidence="3">Addiction module toxin, RelE/StbE family</fullName>
    </submittedName>
</protein>
<dbReference type="OrthoDB" id="9805098at2"/>
<dbReference type="HOGENOM" id="CLU_155761_1_1_0"/>
<dbReference type="BioCyc" id="FSP469605-HMP:GTSP-711-MONOMER"/>
<dbReference type="InterPro" id="IPR007712">
    <property type="entry name" value="RelE/ParE_toxin"/>
</dbReference>
<dbReference type="NCBIfam" id="TIGR02385">
    <property type="entry name" value="RelE_StbE"/>
    <property type="match status" value="1"/>
</dbReference>
<accession>E5BDT3</accession>
<dbReference type="Proteomes" id="UP000002975">
    <property type="component" value="Unassembled WGS sequence"/>
</dbReference>
<dbReference type="PANTHER" id="PTHR35601">
    <property type="entry name" value="TOXIN RELE"/>
    <property type="match status" value="1"/>
</dbReference>
<gene>
    <name evidence="3" type="ORF">FSBG_00706</name>
</gene>
<dbReference type="SUPFAM" id="SSF143011">
    <property type="entry name" value="RelE-like"/>
    <property type="match status" value="1"/>
</dbReference>
<dbReference type="Gene3D" id="3.30.2310.20">
    <property type="entry name" value="RelE-like"/>
    <property type="match status" value="1"/>
</dbReference>
<evidence type="ECO:0000256" key="2">
    <source>
        <dbReference type="ARBA" id="ARBA00022649"/>
    </source>
</evidence>
<dbReference type="InterPro" id="IPR035093">
    <property type="entry name" value="RelE/ParE_toxin_dom_sf"/>
</dbReference>
<keyword evidence="2" id="KW-1277">Toxin-antitoxin system</keyword>
<comment type="similarity">
    <text evidence="1">Belongs to the RelE toxin family.</text>
</comment>
<evidence type="ECO:0000256" key="1">
    <source>
        <dbReference type="ARBA" id="ARBA00006226"/>
    </source>
</evidence>
<dbReference type="EMBL" id="GG657971">
    <property type="protein sequence ID" value="EFS21209.1"/>
    <property type="molecule type" value="Genomic_DNA"/>
</dbReference>
<sequence length="89" mass="10685">MGYRLVIPEKLNKKIIKFDKSVQKTLYSYIKKNLLDTEEPRLHGKALTGNLKGMWRYRVMDYRLIVEIQDDVLIIVAVDFDHRKKIYEK</sequence>
<reference evidence="3 4" key="1">
    <citation type="submission" date="2009-02" db="EMBL/GenBank/DDBJ databases">
        <title>The Genome Sequence of Fusobacterium sp. 3_1_5R.</title>
        <authorList>
            <consortium name="The Broad Institute Genome Sequencing Platform"/>
            <person name="Ward D."/>
            <person name="Young S.K."/>
            <person name="Kodira C.D."/>
            <person name="Zeng Q."/>
            <person name="Koehrsen M."/>
            <person name="Alvarado L."/>
            <person name="Berlin A."/>
            <person name="Borenstein D."/>
            <person name="Chen Z."/>
            <person name="Engels R."/>
            <person name="Freedman E."/>
            <person name="Gellesch M."/>
            <person name="Goldberg J."/>
            <person name="Griggs A."/>
            <person name="Gujja S."/>
            <person name="Heiman D."/>
            <person name="Hepburn T."/>
            <person name="Howarth C."/>
            <person name="Jen D."/>
            <person name="Larson L."/>
            <person name="Lewis B."/>
            <person name="Mehta T."/>
            <person name="Park D."/>
            <person name="Pearson M."/>
            <person name="Roberts A."/>
            <person name="Saif S."/>
            <person name="Shea T."/>
            <person name="Shenoy N."/>
            <person name="Sisk P."/>
            <person name="Stolte C."/>
            <person name="Sykes S."/>
            <person name="Walk T."/>
            <person name="White J."/>
            <person name="Yandava C."/>
            <person name="Allen-Vercoe E."/>
            <person name="Strauss J."/>
            <person name="Ambrose C."/>
            <person name="Lander E."/>
            <person name="Nusbaum C."/>
            <person name="Galagan J."/>
            <person name="Birren B."/>
        </authorList>
    </citation>
    <scope>NUCLEOTIDE SEQUENCE [LARGE SCALE GENOMIC DNA]</scope>
    <source>
        <strain evidence="3 4">3_1_5R</strain>
    </source>
</reference>
<name>E5BDT3_9FUSO</name>
<organism evidence="3 4">
    <name type="scientific">Fusobacterium gonidiaformans 3-1-5R</name>
    <dbReference type="NCBI Taxonomy" id="469605"/>
    <lineage>
        <taxon>Bacteria</taxon>
        <taxon>Fusobacteriati</taxon>
        <taxon>Fusobacteriota</taxon>
        <taxon>Fusobacteriia</taxon>
        <taxon>Fusobacteriales</taxon>
        <taxon>Fusobacteriaceae</taxon>
        <taxon>Fusobacterium</taxon>
    </lineage>
</organism>
<evidence type="ECO:0000313" key="4">
    <source>
        <dbReference type="Proteomes" id="UP000002975"/>
    </source>
</evidence>
<keyword evidence="4" id="KW-1185">Reference proteome</keyword>
<evidence type="ECO:0000313" key="3">
    <source>
        <dbReference type="EMBL" id="EFS21209.1"/>
    </source>
</evidence>
<dbReference type="RefSeq" id="WP_008801279.1">
    <property type="nucleotide sequence ID" value="NZ_GG657971.1"/>
</dbReference>
<dbReference type="Pfam" id="PF05016">
    <property type="entry name" value="ParE_toxin"/>
    <property type="match status" value="1"/>
</dbReference>
<dbReference type="PANTHER" id="PTHR35601:SF1">
    <property type="entry name" value="TOXIN RELE"/>
    <property type="match status" value="1"/>
</dbReference>